<dbReference type="InterPro" id="IPR013783">
    <property type="entry name" value="Ig-like_fold"/>
</dbReference>
<sequence length="1145" mass="126991">MVNIRRWFSTALFAALLLILTSYQEDSPRVLVFSKTKGWVHTSIPYANQAIVKLGQTHGFQVDTTQNADLFTDDHLKQYQAVIFNSTTGNVLNAEQQAAFERYIQAGGGYVGIHSAADTEYEWPWYNKLVGAYFESHPHNSNVRTATIDVTDKSHPSTQGLPDRWERTDEWYNYRSIYTDLNVLAYLDEETYEGGTNGSNHPIAWYHEFDGGKAFYTGGGHENSSYSEPLFLEHLLGGIQYAMADKPLDYSQATSVTMPEENRFVKTILINDLSVPMELAVADDGRLFYTELWSANLGMYDTKTGEQSVVHRFDVAKKGGTGLIGVTLDPNFAENQYIYLYYSPPTEEEPILFNLSRFVVKPDNTLDVSSEKVLLQVPVQENSGAHHGGSLAWDAEGNLYLSTGDSSSPFPSGGYAPLDERPGEEYYSLDAQRSAGNTNDLKGKILRIHPESDGTAGTPYTIPEGNLFPPGTENTQPEIYVMGCRNPYRIAVNPETGTVYWGEIGPDAGEDGPQGPRGYDEFNQAKEAGNYGWPYFVGNNQAYAEWDFATETAGPRYDPTAPVNNSPNNTGLKNLPPAQSAMIWYPYAPSPEFPELGEGGRSAMAGEFYTYDASSSSSNKFPEYYDGKLFVFEWMRNWVMTLHFDENENFLRAEPFMSANGDFRRPIDLAFGADGVMYMLEYGSVYGADNEDARLVKIEYNAGNRAPQANASVVDAAAFADLSQRVFITSELRGLPVVKEAIGEAPLRVQFSSRGSNDPDDDDQLTYEWFLDGKTQTSSERNPTHTYTEPGVYHAILQVTDQSGAAGRDTITVKVGNAQPEVTIQSAQNKSFFWEGESFKYTVAVNDKEDGAIPPQDVNVSFSYNPEPSTLPNSDDSQHAQPVAFGYSLIAKSDCKACHTVDKKSVGPSYLSVAQRYQGQEDAVAMLTDKVIAGGGGNWGEHLMSAHPQLAPQDVNEMIKYILSLTDEGAKTSSVEPKGTLTFNAHKEDEPRGQYTLMATYTDHGANGIDSLTGQDVIHLRNAKVRTVFVDEYKGFRRFGNSLTSGDHKSYYLMKDIDLTGIHEFVYEYAANEKDGAIEVRIDSQAGPVIAKTPYKATGSWDTAEEITGTIEQPVTGRHHVYFIMVKPEKPNEEIINLKSITFKK</sequence>
<dbReference type="InterPro" id="IPR012938">
    <property type="entry name" value="Glc/Sorbosone_DH"/>
</dbReference>
<evidence type="ECO:0000259" key="8">
    <source>
        <dbReference type="PROSITE" id="PS50093"/>
    </source>
</evidence>
<evidence type="ECO:0000256" key="4">
    <source>
        <dbReference type="ARBA" id="ARBA00022729"/>
    </source>
</evidence>
<dbReference type="Pfam" id="PF03422">
    <property type="entry name" value="CBM_6"/>
    <property type="match status" value="1"/>
</dbReference>
<accession>A0AA49GI86</accession>
<keyword evidence="5" id="KW-0249">Electron transport</keyword>
<dbReference type="PROSITE" id="PS51175">
    <property type="entry name" value="CBM6"/>
    <property type="match status" value="1"/>
</dbReference>
<protein>
    <submittedName>
        <fullName evidence="11">ThuA domain-containing protein</fullName>
    </submittedName>
</protein>
<dbReference type="SUPFAM" id="SSF46626">
    <property type="entry name" value="Cytochrome c"/>
    <property type="match status" value="1"/>
</dbReference>
<dbReference type="GO" id="GO:0020037">
    <property type="term" value="F:heme binding"/>
    <property type="evidence" value="ECO:0007669"/>
    <property type="project" value="InterPro"/>
</dbReference>
<keyword evidence="1" id="KW-0813">Transport</keyword>
<dbReference type="InterPro" id="IPR022409">
    <property type="entry name" value="PKD/Chitinase_dom"/>
</dbReference>
<feature type="domain" description="Cytochrome c" evidence="9">
    <location>
        <begin position="881"/>
        <end position="966"/>
    </location>
</feature>
<dbReference type="GO" id="GO:0009055">
    <property type="term" value="F:electron transfer activity"/>
    <property type="evidence" value="ECO:0007669"/>
    <property type="project" value="InterPro"/>
</dbReference>
<dbReference type="SMART" id="SM00089">
    <property type="entry name" value="PKD"/>
    <property type="match status" value="1"/>
</dbReference>
<dbReference type="Gene3D" id="2.120.10.30">
    <property type="entry name" value="TolB, C-terminal domain"/>
    <property type="match status" value="1"/>
</dbReference>
<dbReference type="GO" id="GO:0030246">
    <property type="term" value="F:carbohydrate binding"/>
    <property type="evidence" value="ECO:0007669"/>
    <property type="project" value="InterPro"/>
</dbReference>
<dbReference type="InterPro" id="IPR005084">
    <property type="entry name" value="CBM6"/>
</dbReference>
<dbReference type="PANTHER" id="PTHR40469">
    <property type="entry name" value="SECRETED GLYCOSYL HYDROLASE"/>
    <property type="match status" value="1"/>
</dbReference>
<dbReference type="CDD" id="cd00146">
    <property type="entry name" value="PKD"/>
    <property type="match status" value="1"/>
</dbReference>
<dbReference type="AlphaFoldDB" id="A0AA49GI86"/>
<feature type="domain" description="PKD" evidence="8">
    <location>
        <begin position="743"/>
        <end position="815"/>
    </location>
</feature>
<name>A0AA49GI86_9BACT</name>
<dbReference type="InterPro" id="IPR011042">
    <property type="entry name" value="6-blade_b-propeller_TolB-like"/>
</dbReference>
<evidence type="ECO:0000256" key="7">
    <source>
        <dbReference type="PIRSR" id="PIRSR602324-1"/>
    </source>
</evidence>
<dbReference type="SUPFAM" id="SSF49785">
    <property type="entry name" value="Galactose-binding domain-like"/>
    <property type="match status" value="1"/>
</dbReference>
<keyword evidence="3 7" id="KW-0479">Metal-binding</keyword>
<feature type="binding site" description="covalent" evidence="7">
    <location>
        <position position="944"/>
    </location>
    <ligand>
        <name>heme c</name>
        <dbReference type="ChEBI" id="CHEBI:61717"/>
    </ligand>
</feature>
<reference evidence="11" key="1">
    <citation type="journal article" date="2023" name="Comput. Struct. Biotechnol. J.">
        <title>Discovery of a novel marine Bacteroidetes with a rich repertoire of carbohydrate-active enzymes.</title>
        <authorList>
            <person name="Chen B."/>
            <person name="Liu G."/>
            <person name="Chen Q."/>
            <person name="Wang H."/>
            <person name="Liu L."/>
            <person name="Tang K."/>
        </authorList>
    </citation>
    <scope>NUCLEOTIDE SEQUENCE</scope>
    <source>
        <strain evidence="11">TK19036</strain>
    </source>
</reference>
<dbReference type="PROSITE" id="PS51007">
    <property type="entry name" value="CYTC"/>
    <property type="match status" value="1"/>
</dbReference>
<dbReference type="CDD" id="cd04084">
    <property type="entry name" value="CBM6_xylanase-like"/>
    <property type="match status" value="1"/>
</dbReference>
<dbReference type="InterPro" id="IPR008979">
    <property type="entry name" value="Galactose-bd-like_sf"/>
</dbReference>
<reference evidence="11" key="2">
    <citation type="journal article" date="2024" name="Antonie Van Leeuwenhoek">
        <title>Roseihalotalea indica gen. nov., sp. nov., a halophilic Bacteroidetes from mesopelagic Southwest Indian Ocean with higher carbohydrate metabolic potential.</title>
        <authorList>
            <person name="Chen B."/>
            <person name="Zhang M."/>
            <person name="Lin D."/>
            <person name="Ye J."/>
            <person name="Tang K."/>
        </authorList>
    </citation>
    <scope>NUCLEOTIDE SEQUENCE</scope>
    <source>
        <strain evidence="11">TK19036</strain>
    </source>
</reference>
<dbReference type="InterPro" id="IPR035986">
    <property type="entry name" value="PKD_dom_sf"/>
</dbReference>
<dbReference type="PANTHER" id="PTHR40469:SF2">
    <property type="entry name" value="GALACTOSE-BINDING DOMAIN-LIKE SUPERFAMILY PROTEIN"/>
    <property type="match status" value="1"/>
</dbReference>
<dbReference type="InterPro" id="IPR000601">
    <property type="entry name" value="PKD_dom"/>
</dbReference>
<evidence type="ECO:0000259" key="10">
    <source>
        <dbReference type="PROSITE" id="PS51175"/>
    </source>
</evidence>
<dbReference type="Pfam" id="PF07995">
    <property type="entry name" value="GSDH"/>
    <property type="match status" value="1"/>
</dbReference>
<dbReference type="Pfam" id="PF06283">
    <property type="entry name" value="ThuA"/>
    <property type="match status" value="1"/>
</dbReference>
<evidence type="ECO:0000256" key="6">
    <source>
        <dbReference type="ARBA" id="ARBA00023004"/>
    </source>
</evidence>
<keyword evidence="4" id="KW-0732">Signal</keyword>
<evidence type="ECO:0000256" key="3">
    <source>
        <dbReference type="ARBA" id="ARBA00022723"/>
    </source>
</evidence>
<dbReference type="InterPro" id="IPR036909">
    <property type="entry name" value="Cyt_c-like_dom_sf"/>
</dbReference>
<dbReference type="Gene3D" id="1.10.760.10">
    <property type="entry name" value="Cytochrome c-like domain"/>
    <property type="match status" value="1"/>
</dbReference>
<dbReference type="Gene3D" id="2.60.120.260">
    <property type="entry name" value="Galactose-binding domain-like"/>
    <property type="match status" value="1"/>
</dbReference>
<dbReference type="InterPro" id="IPR011041">
    <property type="entry name" value="Quinoprot_gluc/sorb_DH_b-prop"/>
</dbReference>
<keyword evidence="6 7" id="KW-0408">Iron</keyword>
<dbReference type="Pfam" id="PF00034">
    <property type="entry name" value="Cytochrom_C"/>
    <property type="match status" value="1"/>
</dbReference>
<dbReference type="PROSITE" id="PS50093">
    <property type="entry name" value="PKD"/>
    <property type="match status" value="1"/>
</dbReference>
<dbReference type="InterPro" id="IPR009056">
    <property type="entry name" value="Cyt_c-like_dom"/>
</dbReference>
<dbReference type="InterPro" id="IPR002324">
    <property type="entry name" value="Cyt_c_ID"/>
</dbReference>
<dbReference type="InterPro" id="IPR006584">
    <property type="entry name" value="Cellulose-bd_IV"/>
</dbReference>
<dbReference type="EMBL" id="CP120682">
    <property type="protein sequence ID" value="WKN34129.1"/>
    <property type="molecule type" value="Genomic_DNA"/>
</dbReference>
<gene>
    <name evidence="11" type="ORF">K4G66_17260</name>
</gene>
<feature type="binding site" description="covalent" evidence="7">
    <location>
        <position position="895"/>
    </location>
    <ligand>
        <name>heme c</name>
        <dbReference type="ChEBI" id="CHEBI:61717"/>
    </ligand>
</feature>
<dbReference type="Gene3D" id="3.40.50.880">
    <property type="match status" value="1"/>
</dbReference>
<evidence type="ECO:0000256" key="1">
    <source>
        <dbReference type="ARBA" id="ARBA00022448"/>
    </source>
</evidence>
<evidence type="ECO:0000256" key="5">
    <source>
        <dbReference type="ARBA" id="ARBA00022982"/>
    </source>
</evidence>
<dbReference type="PRINTS" id="PR00606">
    <property type="entry name" value="CYTCHROMECID"/>
</dbReference>
<dbReference type="SMART" id="SM00606">
    <property type="entry name" value="CBD_IV"/>
    <property type="match status" value="1"/>
</dbReference>
<dbReference type="Gene3D" id="2.60.40.10">
    <property type="entry name" value="Immunoglobulins"/>
    <property type="match status" value="1"/>
</dbReference>
<feature type="domain" description="CBM6" evidence="10">
    <location>
        <begin position="1000"/>
        <end position="1144"/>
    </location>
</feature>
<dbReference type="InterPro" id="IPR029062">
    <property type="entry name" value="Class_I_gatase-like"/>
</dbReference>
<keyword evidence="2 7" id="KW-0349">Heme</keyword>
<evidence type="ECO:0000313" key="11">
    <source>
        <dbReference type="EMBL" id="WKN34129.1"/>
    </source>
</evidence>
<organism evidence="11">
    <name type="scientific">Roseihalotalea indica</name>
    <dbReference type="NCBI Taxonomy" id="2867963"/>
    <lineage>
        <taxon>Bacteria</taxon>
        <taxon>Pseudomonadati</taxon>
        <taxon>Bacteroidota</taxon>
        <taxon>Cytophagia</taxon>
        <taxon>Cytophagales</taxon>
        <taxon>Catalimonadaceae</taxon>
        <taxon>Roseihalotalea</taxon>
    </lineage>
</organism>
<evidence type="ECO:0000256" key="2">
    <source>
        <dbReference type="ARBA" id="ARBA00022617"/>
    </source>
</evidence>
<comment type="PTM">
    <text evidence="7">Binds 1 heme c group covalently per subunit.</text>
</comment>
<dbReference type="Pfam" id="PF18911">
    <property type="entry name" value="PKD_4"/>
    <property type="match status" value="1"/>
</dbReference>
<evidence type="ECO:0000259" key="9">
    <source>
        <dbReference type="PROSITE" id="PS51007"/>
    </source>
</evidence>
<proteinExistence type="predicted"/>
<dbReference type="SUPFAM" id="SSF49299">
    <property type="entry name" value="PKD domain"/>
    <property type="match status" value="1"/>
</dbReference>
<feature type="binding site" description="covalent" evidence="7">
    <location>
        <position position="899"/>
    </location>
    <ligand>
        <name>heme c</name>
        <dbReference type="ChEBI" id="CHEBI:61717"/>
    </ligand>
</feature>
<dbReference type="GO" id="GO:0005506">
    <property type="term" value="F:iron ion binding"/>
    <property type="evidence" value="ECO:0007669"/>
    <property type="project" value="InterPro"/>
</dbReference>
<dbReference type="InterPro" id="IPR029010">
    <property type="entry name" value="ThuA-like"/>
</dbReference>
<dbReference type="SUPFAM" id="SSF50952">
    <property type="entry name" value="Soluble quinoprotein glucose dehydrogenase"/>
    <property type="match status" value="1"/>
</dbReference>
<dbReference type="SUPFAM" id="SSF52317">
    <property type="entry name" value="Class I glutamine amidotransferase-like"/>
    <property type="match status" value="1"/>
</dbReference>